<dbReference type="VEuPathDB" id="VectorBase:ISCI017314"/>
<evidence type="ECO:0000259" key="11">
    <source>
        <dbReference type="PROSITE" id="PS50227"/>
    </source>
</evidence>
<evidence type="ECO:0000313" key="13">
    <source>
        <dbReference type="EMBL" id="EEC03401.1"/>
    </source>
</evidence>
<dbReference type="EMBL" id="ABJB010055257">
    <property type="status" value="NOT_ANNOTATED_CDS"/>
    <property type="molecule type" value="Genomic_DNA"/>
</dbReference>
<feature type="transmembrane region" description="Helical" evidence="10">
    <location>
        <begin position="174"/>
        <end position="193"/>
    </location>
</feature>
<dbReference type="GO" id="GO:0017046">
    <property type="term" value="F:peptide hormone binding"/>
    <property type="evidence" value="ECO:0000318"/>
    <property type="project" value="GO_Central"/>
</dbReference>
<dbReference type="Pfam" id="PF02793">
    <property type="entry name" value="HRM"/>
    <property type="match status" value="1"/>
</dbReference>
<proteinExistence type="inferred from homology"/>
<sequence length="433" mass="48750">MHERLYCRAVWDSFTCWPPAPAGKVLRKPCADIIASLDITLDMKQDSLSSGLYAYRVCGPEGNWLWGNWTNYTECLGLINNQPQEMSSVVSLAVSYILLLFSLLSLIFLFATMFIFCYFRSLQCSRTRVHQNLVLALMVHAVMLVVLSLPVVLHSDAPSPFVQIPPLCKSILSLKMYAAMASINWMFVEGLLLHSRITICIFRQDAPFKLYHAIGWGLPLTFILSWAYLMEQTLRTPCWEGYGSNSYVWLLIGPRLVALLVNFVFLVNIIRILVTRVKSAVSLETTQFRKAIKATVLLFPLLGITHLLFCINPQDEDMGLKEAYMIINAILQSSQGIFVSVLYCFMNSEVQTALRNAYLRAAIRRNPNKERPFLRGNFSQTSTVFLSPFNGSVTEQSPSPRASSKVIRKYPLRATAGPQRIPRNNNGAAVAAV</sequence>
<feature type="domain" description="G-protein coupled receptors family 2 profile 2" evidence="12">
    <location>
        <begin position="94"/>
        <end position="347"/>
    </location>
</feature>
<dbReference type="SUPFAM" id="SSF81321">
    <property type="entry name" value="Family A G protein-coupled receptor-like"/>
    <property type="match status" value="1"/>
</dbReference>
<dbReference type="PaxDb" id="6945-B7P9X9"/>
<dbReference type="FunCoup" id="B7P9X9">
    <property type="interactions" value="11"/>
</dbReference>
<evidence type="ECO:0000256" key="9">
    <source>
        <dbReference type="ARBA" id="ARBA00023224"/>
    </source>
</evidence>
<dbReference type="OrthoDB" id="5967113at2759"/>
<dbReference type="EMBL" id="ABJB010023314">
    <property type="status" value="NOT_ANNOTATED_CDS"/>
    <property type="molecule type" value="Genomic_DNA"/>
</dbReference>
<keyword evidence="7 10" id="KW-0472">Membrane</keyword>
<dbReference type="EMBL" id="ABJB010029462">
    <property type="status" value="NOT_ANNOTATED_CDS"/>
    <property type="molecule type" value="Genomic_DNA"/>
</dbReference>
<evidence type="ECO:0000259" key="12">
    <source>
        <dbReference type="PROSITE" id="PS50261"/>
    </source>
</evidence>
<dbReference type="InParanoid" id="B7P9X9"/>
<dbReference type="PROSITE" id="PS50261">
    <property type="entry name" value="G_PROTEIN_RECEP_F2_4"/>
    <property type="match status" value="1"/>
</dbReference>
<feature type="transmembrane region" description="Helical" evidence="10">
    <location>
        <begin position="213"/>
        <end position="229"/>
    </location>
</feature>
<evidence type="ECO:0000256" key="4">
    <source>
        <dbReference type="ARBA" id="ARBA00022692"/>
    </source>
</evidence>
<evidence type="ECO:0000256" key="1">
    <source>
        <dbReference type="ARBA" id="ARBA00004651"/>
    </source>
</evidence>
<evidence type="ECO:0000256" key="6">
    <source>
        <dbReference type="ARBA" id="ARBA00023040"/>
    </source>
</evidence>
<dbReference type="EMBL" id="ABJB010880487">
    <property type="status" value="NOT_ANNOTATED_CDS"/>
    <property type="molecule type" value="Genomic_DNA"/>
</dbReference>
<keyword evidence="6" id="KW-0297">G-protein coupled receptor</keyword>
<dbReference type="EMBL" id="ABJB011061361">
    <property type="status" value="NOT_ANNOTATED_CDS"/>
    <property type="molecule type" value="Genomic_DNA"/>
</dbReference>
<dbReference type="InterPro" id="IPR036445">
    <property type="entry name" value="GPCR_2_extracell_dom_sf"/>
</dbReference>
<evidence type="ECO:0000313" key="14">
    <source>
        <dbReference type="EnsemblMetazoa" id="ISCW017309-PA"/>
    </source>
</evidence>
<feature type="domain" description="G-protein coupled receptors family 2 profile 1" evidence="11">
    <location>
        <begin position="1"/>
        <end position="75"/>
    </location>
</feature>
<accession>B7P9X9</accession>
<dbReference type="EnsemblMetazoa" id="ISCW017309-RA">
    <property type="protein sequence ID" value="ISCW017309-PA"/>
    <property type="gene ID" value="ISCW017309"/>
</dbReference>
<evidence type="ECO:0000313" key="15">
    <source>
        <dbReference type="Proteomes" id="UP000001555"/>
    </source>
</evidence>
<feature type="transmembrane region" description="Helical" evidence="10">
    <location>
        <begin position="291"/>
        <end position="311"/>
    </location>
</feature>
<keyword evidence="4 10" id="KW-0812">Transmembrane</keyword>
<dbReference type="VEuPathDB" id="VectorBase:ISCP_002194"/>
<evidence type="ECO:0000256" key="3">
    <source>
        <dbReference type="ARBA" id="ARBA00022475"/>
    </source>
</evidence>
<dbReference type="PRINTS" id="PR00249">
    <property type="entry name" value="GPCRSECRETIN"/>
</dbReference>
<dbReference type="SMART" id="SM00008">
    <property type="entry name" value="HormR"/>
    <property type="match status" value="1"/>
</dbReference>
<dbReference type="InterPro" id="IPR017981">
    <property type="entry name" value="GPCR_2-like_7TM"/>
</dbReference>
<dbReference type="EMBL" id="ABJB010325877">
    <property type="status" value="NOT_ANNOTATED_CDS"/>
    <property type="molecule type" value="Genomic_DNA"/>
</dbReference>
<dbReference type="PROSITE" id="PS50227">
    <property type="entry name" value="G_PROTEIN_RECEP_F2_3"/>
    <property type="match status" value="1"/>
</dbReference>
<dbReference type="InterPro" id="IPR001879">
    <property type="entry name" value="GPCR_2_extracellular_dom"/>
</dbReference>
<dbReference type="STRING" id="6945.B7P9X9"/>
<evidence type="ECO:0000256" key="7">
    <source>
        <dbReference type="ARBA" id="ARBA00023136"/>
    </source>
</evidence>
<dbReference type="GO" id="GO:0005886">
    <property type="term" value="C:plasma membrane"/>
    <property type="evidence" value="ECO:0000318"/>
    <property type="project" value="GO_Central"/>
</dbReference>
<reference evidence="13 15" key="1">
    <citation type="submission" date="2008-03" db="EMBL/GenBank/DDBJ databases">
        <title>Annotation of Ixodes scapularis.</title>
        <authorList>
            <consortium name="Ixodes scapularis Genome Project Consortium"/>
            <person name="Caler E."/>
            <person name="Hannick L.I."/>
            <person name="Bidwell S."/>
            <person name="Joardar V."/>
            <person name="Thiagarajan M."/>
            <person name="Amedeo P."/>
            <person name="Galinsky K.J."/>
            <person name="Schobel S."/>
            <person name="Inman J."/>
            <person name="Hostetler J."/>
            <person name="Miller J."/>
            <person name="Hammond M."/>
            <person name="Megy K."/>
            <person name="Lawson D."/>
            <person name="Kodira C."/>
            <person name="Sutton G."/>
            <person name="Meyer J."/>
            <person name="Hill C.A."/>
            <person name="Birren B."/>
            <person name="Nene V."/>
            <person name="Collins F."/>
            <person name="Alarcon-Chaidez F."/>
            <person name="Wikel S."/>
            <person name="Strausberg R."/>
        </authorList>
    </citation>
    <scope>NUCLEOTIDE SEQUENCE [LARGE SCALE GENOMIC DNA]</scope>
    <source>
        <strain evidence="15">Wikel</strain>
        <strain evidence="13">Wikel colony</strain>
    </source>
</reference>
<evidence type="ECO:0000256" key="10">
    <source>
        <dbReference type="SAM" id="Phobius"/>
    </source>
</evidence>
<keyword evidence="3" id="KW-1003">Cell membrane</keyword>
<dbReference type="InterPro" id="IPR000832">
    <property type="entry name" value="GPCR_2_secretin-like"/>
</dbReference>
<dbReference type="Proteomes" id="UP000001555">
    <property type="component" value="Unassembled WGS sequence"/>
</dbReference>
<evidence type="ECO:0000256" key="8">
    <source>
        <dbReference type="ARBA" id="ARBA00023170"/>
    </source>
</evidence>
<feature type="transmembrane region" description="Helical" evidence="10">
    <location>
        <begin position="323"/>
        <end position="345"/>
    </location>
</feature>
<name>B7P9X9_IXOSC</name>
<keyword evidence="15" id="KW-1185">Reference proteome</keyword>
<dbReference type="FunFam" id="1.20.1070.10:FF:000872">
    <property type="entry name" value="C1A receptor, putative"/>
    <property type="match status" value="1"/>
</dbReference>
<keyword evidence="9" id="KW-0807">Transducer</keyword>
<evidence type="ECO:0000256" key="2">
    <source>
        <dbReference type="ARBA" id="ARBA00005314"/>
    </source>
</evidence>
<evidence type="ECO:0000256" key="5">
    <source>
        <dbReference type="ARBA" id="ARBA00022989"/>
    </source>
</evidence>
<protein>
    <submittedName>
        <fullName evidence="13 14">C1A receptor, putative</fullName>
    </submittedName>
</protein>
<dbReference type="InterPro" id="IPR050332">
    <property type="entry name" value="GPCR_2"/>
</dbReference>
<keyword evidence="8 13" id="KW-0675">Receptor</keyword>
<dbReference type="AlphaFoldDB" id="B7P9X9"/>
<organism>
    <name type="scientific">Ixodes scapularis</name>
    <name type="common">Black-legged tick</name>
    <name type="synonym">Deer tick</name>
    <dbReference type="NCBI Taxonomy" id="6945"/>
    <lineage>
        <taxon>Eukaryota</taxon>
        <taxon>Metazoa</taxon>
        <taxon>Ecdysozoa</taxon>
        <taxon>Arthropoda</taxon>
        <taxon>Chelicerata</taxon>
        <taxon>Arachnida</taxon>
        <taxon>Acari</taxon>
        <taxon>Parasitiformes</taxon>
        <taxon>Ixodida</taxon>
        <taxon>Ixodoidea</taxon>
        <taxon>Ixodidae</taxon>
        <taxon>Ixodinae</taxon>
        <taxon>Ixodes</taxon>
    </lineage>
</organism>
<feature type="transmembrane region" description="Helical" evidence="10">
    <location>
        <begin position="249"/>
        <end position="270"/>
    </location>
</feature>
<dbReference type="GO" id="GO:0007188">
    <property type="term" value="P:adenylate cyclase-modulating G protein-coupled receptor signaling pathway"/>
    <property type="evidence" value="ECO:0000318"/>
    <property type="project" value="GO_Central"/>
</dbReference>
<gene>
    <name evidence="13" type="ORF">IscW_ISCW017309</name>
</gene>
<reference evidence="14" key="2">
    <citation type="submission" date="2020-05" db="UniProtKB">
        <authorList>
            <consortium name="EnsemblMetazoa"/>
        </authorList>
    </citation>
    <scope>IDENTIFICATION</scope>
    <source>
        <strain evidence="14">wikel</strain>
    </source>
</reference>
<keyword evidence="5 10" id="KW-1133">Transmembrane helix</keyword>
<feature type="transmembrane region" description="Helical" evidence="10">
    <location>
        <begin position="96"/>
        <end position="121"/>
    </location>
</feature>
<dbReference type="SUPFAM" id="SSF111418">
    <property type="entry name" value="Hormone receptor domain"/>
    <property type="match status" value="1"/>
</dbReference>
<dbReference type="PANTHER" id="PTHR45620">
    <property type="entry name" value="PDF RECEPTOR-LIKE PROTEIN-RELATED"/>
    <property type="match status" value="1"/>
</dbReference>
<dbReference type="GO" id="GO:0008528">
    <property type="term" value="F:G protein-coupled peptide receptor activity"/>
    <property type="evidence" value="ECO:0000318"/>
    <property type="project" value="GO_Central"/>
</dbReference>
<comment type="similarity">
    <text evidence="2">Belongs to the G-protein coupled receptor 2 family.</text>
</comment>
<dbReference type="Gene3D" id="4.10.1240.10">
    <property type="entry name" value="GPCR, family 2, extracellular hormone receptor domain"/>
    <property type="match status" value="1"/>
</dbReference>
<dbReference type="HOGENOM" id="CLU_002753_4_2_1"/>
<dbReference type="EMBL" id="DS668046">
    <property type="protein sequence ID" value="EEC03401.1"/>
    <property type="molecule type" value="Genomic_DNA"/>
</dbReference>
<dbReference type="CDD" id="cd15041">
    <property type="entry name" value="7tmB1_hormone_R"/>
    <property type="match status" value="1"/>
</dbReference>
<feature type="transmembrane region" description="Helical" evidence="10">
    <location>
        <begin position="133"/>
        <end position="154"/>
    </location>
</feature>
<dbReference type="Pfam" id="PF00002">
    <property type="entry name" value="7tm_2"/>
    <property type="match status" value="1"/>
</dbReference>
<dbReference type="Gene3D" id="1.20.1070.10">
    <property type="entry name" value="Rhodopsin 7-helix transmembrane proteins"/>
    <property type="match status" value="1"/>
</dbReference>
<dbReference type="PANTHER" id="PTHR45620:SF15">
    <property type="entry name" value="DIURETIC HORMONE 44 RECEPTOR 1-RELATED"/>
    <property type="match status" value="1"/>
</dbReference>
<dbReference type="EMBL" id="ABJB011082257">
    <property type="status" value="NOT_ANNOTATED_CDS"/>
    <property type="molecule type" value="Genomic_DNA"/>
</dbReference>
<dbReference type="VEuPathDB" id="VectorBase:ISCW017309"/>
<dbReference type="GO" id="GO:0007166">
    <property type="term" value="P:cell surface receptor signaling pathway"/>
    <property type="evidence" value="ECO:0007669"/>
    <property type="project" value="InterPro"/>
</dbReference>
<comment type="subcellular location">
    <subcellularLocation>
        <location evidence="1">Cell membrane</location>
        <topology evidence="1">Multi-pass membrane protein</topology>
    </subcellularLocation>
</comment>